<sequence>MAKMRGIKPETFTDDKILQISPLARWLFIGMWTQACDNGHVEDNPVQLKVRLLPMDNCDVKELVDELVNIGLVKRIEGHLSIPNLPHHQKIDRRFLVFCEACEFDPDVKFYPKDKLARSPSKRRASKAEDEGKDTRSSGARRALVDEGEGEGEGEGERGAQSKPSRKTRIPDDWEPTDSHKKRGAEKNLNLAEEAEKFKNWAIANDRKYVDWNRAFSNWLINARPQPSRSSGDDSWHKLMNWNKQNSA</sequence>
<accession>A0AAJ6DFB0</accession>
<proteinExistence type="predicted"/>
<evidence type="ECO:0000313" key="3">
    <source>
        <dbReference type="Proteomes" id="UP001224674"/>
    </source>
</evidence>
<feature type="compositionally biased region" description="Basic and acidic residues" evidence="1">
    <location>
        <begin position="126"/>
        <end position="136"/>
    </location>
</feature>
<keyword evidence="3" id="KW-1185">Reference proteome</keyword>
<dbReference type="GeneID" id="83695323"/>
<evidence type="ECO:0000313" key="2">
    <source>
        <dbReference type="EMBL" id="WGH94153.1"/>
    </source>
</evidence>
<reference evidence="2 3" key="1">
    <citation type="submission" date="2023-03" db="EMBL/GenBank/DDBJ databases">
        <title>Complete genome sequences of several Auritidibacter ignavus strains isolated from ear infections.</title>
        <authorList>
            <person name="Baehr T."/>
            <person name="Baumhoegger A.M."/>
        </authorList>
    </citation>
    <scope>NUCLEOTIDE SEQUENCE [LARGE SCALE GENOMIC DNA]</scope>
    <source>
        <strain evidence="2 3">BABAE-6</strain>
    </source>
</reference>
<dbReference type="RefSeq" id="WP_122548805.1">
    <property type="nucleotide sequence ID" value="NZ_CP122561.1"/>
</dbReference>
<dbReference type="EMBL" id="CP122566">
    <property type="protein sequence ID" value="WGH94153.1"/>
    <property type="molecule type" value="Genomic_DNA"/>
</dbReference>
<gene>
    <name evidence="2" type="ORF">QDX21_05005</name>
</gene>
<protein>
    <recommendedName>
        <fullName evidence="4">DUF1376 domain-containing protein</fullName>
    </recommendedName>
</protein>
<dbReference type="AlphaFoldDB" id="A0AAJ6DFB0"/>
<evidence type="ECO:0000256" key="1">
    <source>
        <dbReference type="SAM" id="MobiDB-lite"/>
    </source>
</evidence>
<feature type="region of interest" description="Disordered" evidence="1">
    <location>
        <begin position="115"/>
        <end position="188"/>
    </location>
</feature>
<organism evidence="2 3">
    <name type="scientific">Auritidibacter ignavus</name>
    <dbReference type="NCBI Taxonomy" id="678932"/>
    <lineage>
        <taxon>Bacteria</taxon>
        <taxon>Bacillati</taxon>
        <taxon>Actinomycetota</taxon>
        <taxon>Actinomycetes</taxon>
        <taxon>Micrococcales</taxon>
        <taxon>Micrococcaceae</taxon>
        <taxon>Auritidibacter</taxon>
    </lineage>
</organism>
<dbReference type="Proteomes" id="UP001224674">
    <property type="component" value="Chromosome"/>
</dbReference>
<name>A0AAJ6DFB0_9MICC</name>
<evidence type="ECO:0008006" key="4">
    <source>
        <dbReference type="Google" id="ProtNLM"/>
    </source>
</evidence>
<feature type="region of interest" description="Disordered" evidence="1">
    <location>
        <begin position="223"/>
        <end position="248"/>
    </location>
</feature>